<reference evidence="1 2" key="1">
    <citation type="submission" date="2018-08" db="EMBL/GenBank/DDBJ databases">
        <title>Genome and evolution of the arbuscular mycorrhizal fungus Diversispora epigaea (formerly Glomus versiforme) and its bacterial endosymbionts.</title>
        <authorList>
            <person name="Sun X."/>
            <person name="Fei Z."/>
            <person name="Harrison M."/>
        </authorList>
    </citation>
    <scope>NUCLEOTIDE SEQUENCE [LARGE SCALE GENOMIC DNA]</scope>
    <source>
        <strain evidence="1 2">IT104</strain>
    </source>
</reference>
<accession>A0A397G975</accession>
<evidence type="ECO:0000313" key="2">
    <source>
        <dbReference type="Proteomes" id="UP000266861"/>
    </source>
</evidence>
<sequence>MVNANEVELEELAVKLEKDFFSLQEITFYLEKIRDYFIKWETTQNPNLSSDSKEWAKENFEALKITLTVMFTTFPTFSYFQQRTCRRTFIMESKINILKNMPWTCWHNCGCKSCRAGTDEIVGSVSFKNDNIQNPFISRVIDSDKALYYPSD</sequence>
<name>A0A397G975_9GLOM</name>
<protein>
    <submittedName>
        <fullName evidence="1">Uncharacterized protein</fullName>
    </submittedName>
</protein>
<keyword evidence="2" id="KW-1185">Reference proteome</keyword>
<comment type="caution">
    <text evidence="1">The sequence shown here is derived from an EMBL/GenBank/DDBJ whole genome shotgun (WGS) entry which is preliminary data.</text>
</comment>
<organism evidence="1 2">
    <name type="scientific">Diversispora epigaea</name>
    <dbReference type="NCBI Taxonomy" id="1348612"/>
    <lineage>
        <taxon>Eukaryota</taxon>
        <taxon>Fungi</taxon>
        <taxon>Fungi incertae sedis</taxon>
        <taxon>Mucoromycota</taxon>
        <taxon>Glomeromycotina</taxon>
        <taxon>Glomeromycetes</taxon>
        <taxon>Diversisporales</taxon>
        <taxon>Diversisporaceae</taxon>
        <taxon>Diversispora</taxon>
    </lineage>
</organism>
<dbReference type="EMBL" id="PQFF01000515">
    <property type="protein sequence ID" value="RHZ46454.1"/>
    <property type="molecule type" value="Genomic_DNA"/>
</dbReference>
<evidence type="ECO:0000313" key="1">
    <source>
        <dbReference type="EMBL" id="RHZ46454.1"/>
    </source>
</evidence>
<proteinExistence type="predicted"/>
<dbReference type="Proteomes" id="UP000266861">
    <property type="component" value="Unassembled WGS sequence"/>
</dbReference>
<gene>
    <name evidence="1" type="ORF">Glove_621g12</name>
</gene>
<dbReference type="AlphaFoldDB" id="A0A397G975"/>